<keyword evidence="4" id="KW-0028">Amino-acid biosynthesis</keyword>
<evidence type="ECO:0000313" key="9">
    <source>
        <dbReference type="Proteomes" id="UP000503011"/>
    </source>
</evidence>
<dbReference type="Gene3D" id="3.60.20.10">
    <property type="entry name" value="Glutamine Phosphoribosylpyrophosphate, subunit 1, domain 1"/>
    <property type="match status" value="1"/>
</dbReference>
<evidence type="ECO:0000256" key="5">
    <source>
        <dbReference type="ARBA" id="ARBA00048741"/>
    </source>
</evidence>
<dbReference type="InterPro" id="IPR017932">
    <property type="entry name" value="GATase_2_dom"/>
</dbReference>
<dbReference type="Proteomes" id="UP000503011">
    <property type="component" value="Chromosome"/>
</dbReference>
<proteinExistence type="inferred from homology"/>
<dbReference type="EMBL" id="AP022871">
    <property type="protein sequence ID" value="BCB83389.1"/>
    <property type="molecule type" value="Genomic_DNA"/>
</dbReference>
<dbReference type="InterPro" id="IPR033738">
    <property type="entry name" value="AsnB_N"/>
</dbReference>
<dbReference type="GO" id="GO:0006529">
    <property type="term" value="P:asparagine biosynthetic process"/>
    <property type="evidence" value="ECO:0007669"/>
    <property type="project" value="UniProtKB-KW"/>
</dbReference>
<dbReference type="InterPro" id="IPR029055">
    <property type="entry name" value="Ntn_hydrolases_N"/>
</dbReference>
<comment type="pathway">
    <text evidence="1">Amino-acid biosynthesis; L-asparagine biosynthesis; L-asparagine from L-aspartate (L-Gln route): step 1/1.</text>
</comment>
<protein>
    <recommendedName>
        <fullName evidence="3">asparagine synthase (glutamine-hydrolyzing)</fullName>
        <ecNumber evidence="3">6.3.5.4</ecNumber>
    </recommendedName>
</protein>
<keyword evidence="9" id="KW-1185">Reference proteome</keyword>
<evidence type="ECO:0000256" key="2">
    <source>
        <dbReference type="ARBA" id="ARBA00005752"/>
    </source>
</evidence>
<comment type="catalytic activity">
    <reaction evidence="5">
        <text>L-aspartate + L-glutamine + ATP + H2O = L-asparagine + L-glutamate + AMP + diphosphate + H(+)</text>
        <dbReference type="Rhea" id="RHEA:12228"/>
        <dbReference type="ChEBI" id="CHEBI:15377"/>
        <dbReference type="ChEBI" id="CHEBI:15378"/>
        <dbReference type="ChEBI" id="CHEBI:29985"/>
        <dbReference type="ChEBI" id="CHEBI:29991"/>
        <dbReference type="ChEBI" id="CHEBI:30616"/>
        <dbReference type="ChEBI" id="CHEBI:33019"/>
        <dbReference type="ChEBI" id="CHEBI:58048"/>
        <dbReference type="ChEBI" id="CHEBI:58359"/>
        <dbReference type="ChEBI" id="CHEBI:456215"/>
        <dbReference type="EC" id="6.3.5.4"/>
    </reaction>
</comment>
<dbReference type="AlphaFoldDB" id="A0A6F8YBI3"/>
<evidence type="ECO:0000256" key="1">
    <source>
        <dbReference type="ARBA" id="ARBA00005187"/>
    </source>
</evidence>
<evidence type="ECO:0000259" key="7">
    <source>
        <dbReference type="PROSITE" id="PS51278"/>
    </source>
</evidence>
<feature type="region of interest" description="Disordered" evidence="6">
    <location>
        <begin position="191"/>
        <end position="263"/>
    </location>
</feature>
<feature type="compositionally biased region" description="Low complexity" evidence="6">
    <location>
        <begin position="195"/>
        <end position="229"/>
    </location>
</feature>
<dbReference type="KEGG" id="psuu:Psuf_007020"/>
<dbReference type="SUPFAM" id="SSF56235">
    <property type="entry name" value="N-terminal nucleophile aminohydrolases (Ntn hydrolases)"/>
    <property type="match status" value="1"/>
</dbReference>
<dbReference type="PANTHER" id="PTHR43284">
    <property type="entry name" value="ASPARAGINE SYNTHETASE (GLUTAMINE-HYDROLYZING)"/>
    <property type="match status" value="1"/>
</dbReference>
<sequence length="263" mass="28988">MGALECLHHRGPDETGIDVIDGDAVFAHKRLSIIDVESSHEPLSYADGRYVLTFNGEIYNYLELREELAREHGAAFATLGDAEAVVAGYHFWGERVLTRLRGMFAFVIWDRQERRAFGARDYFGIKPMYYLESPDGLYLSSEKKALLELAGPRPVDTASLSHYLTLQYVPEPRTLHEGIQRIGSGELLRWKPGVRSRSSGGSGRSSSPRRSTTSRRSSTGSARRCATASGCTCGPTCRSGRSCPAASTPPRSWRWPASSTPAS</sequence>
<comment type="similarity">
    <text evidence="2">Belongs to the asparagine synthetase family.</text>
</comment>
<reference evidence="8 9" key="2">
    <citation type="submission" date="2020-03" db="EMBL/GenBank/DDBJ databases">
        <authorList>
            <person name="Ichikawa N."/>
            <person name="Kimura A."/>
            <person name="Kitahashi Y."/>
            <person name="Uohara A."/>
        </authorList>
    </citation>
    <scope>NUCLEOTIDE SEQUENCE [LARGE SCALE GENOMIC DNA]</scope>
    <source>
        <strain evidence="8 9">NBRC 105367</strain>
    </source>
</reference>
<evidence type="ECO:0000256" key="4">
    <source>
        <dbReference type="ARBA" id="ARBA00022888"/>
    </source>
</evidence>
<dbReference type="GO" id="GO:0005829">
    <property type="term" value="C:cytosol"/>
    <property type="evidence" value="ECO:0007669"/>
    <property type="project" value="TreeGrafter"/>
</dbReference>
<name>A0A6F8YBI3_9ACTN</name>
<keyword evidence="4" id="KW-0061">Asparagine biosynthesis</keyword>
<dbReference type="InterPro" id="IPR051786">
    <property type="entry name" value="ASN_synthetase/amidase"/>
</dbReference>
<gene>
    <name evidence="8" type="ORF">Psuf_007020</name>
</gene>
<evidence type="ECO:0000256" key="6">
    <source>
        <dbReference type="SAM" id="MobiDB-lite"/>
    </source>
</evidence>
<dbReference type="PANTHER" id="PTHR43284:SF1">
    <property type="entry name" value="ASPARAGINE SYNTHETASE"/>
    <property type="match status" value="1"/>
</dbReference>
<dbReference type="EC" id="6.3.5.4" evidence="3"/>
<feature type="domain" description="Glutamine amidotransferase type-2" evidence="7">
    <location>
        <begin position="1"/>
        <end position="193"/>
    </location>
</feature>
<reference evidence="8 9" key="1">
    <citation type="submission" date="2020-03" db="EMBL/GenBank/DDBJ databases">
        <title>Whole genome shotgun sequence of Phytohabitans suffuscus NBRC 105367.</title>
        <authorList>
            <person name="Komaki H."/>
            <person name="Tamura T."/>
        </authorList>
    </citation>
    <scope>NUCLEOTIDE SEQUENCE [LARGE SCALE GENOMIC DNA]</scope>
    <source>
        <strain evidence="8 9">NBRC 105367</strain>
    </source>
</reference>
<dbReference type="GO" id="GO:0004066">
    <property type="term" value="F:asparagine synthase (glutamine-hydrolyzing) activity"/>
    <property type="evidence" value="ECO:0007669"/>
    <property type="project" value="UniProtKB-EC"/>
</dbReference>
<dbReference type="CDD" id="cd00712">
    <property type="entry name" value="AsnB"/>
    <property type="match status" value="1"/>
</dbReference>
<evidence type="ECO:0000256" key="3">
    <source>
        <dbReference type="ARBA" id="ARBA00012737"/>
    </source>
</evidence>
<dbReference type="Pfam" id="PF13537">
    <property type="entry name" value="GATase_7"/>
    <property type="match status" value="1"/>
</dbReference>
<dbReference type="PROSITE" id="PS51278">
    <property type="entry name" value="GATASE_TYPE_2"/>
    <property type="match status" value="1"/>
</dbReference>
<organism evidence="8 9">
    <name type="scientific">Phytohabitans suffuscus</name>
    <dbReference type="NCBI Taxonomy" id="624315"/>
    <lineage>
        <taxon>Bacteria</taxon>
        <taxon>Bacillati</taxon>
        <taxon>Actinomycetota</taxon>
        <taxon>Actinomycetes</taxon>
        <taxon>Micromonosporales</taxon>
        <taxon>Micromonosporaceae</taxon>
    </lineage>
</organism>
<accession>A0A6F8YBI3</accession>
<evidence type="ECO:0000313" key="8">
    <source>
        <dbReference type="EMBL" id="BCB83389.1"/>
    </source>
</evidence>